<dbReference type="InterPro" id="IPR027417">
    <property type="entry name" value="P-loop_NTPase"/>
</dbReference>
<dbReference type="AlphaFoldDB" id="A0A5C6M0R6"/>
<reference evidence="1 2" key="1">
    <citation type="submission" date="2019-08" db="EMBL/GenBank/DDBJ databases">
        <title>100 year-old enigma solved: identification of Planctomyces bekefii, the type genus and species of the phylum Planctomycetes.</title>
        <authorList>
            <person name="Svetlana D.N."/>
            <person name="Overmann J."/>
        </authorList>
    </citation>
    <scope>NUCLEOTIDE SEQUENCE [LARGE SCALE GENOMIC DNA]</scope>
    <source>
        <strain evidence="1">Phe10_nw2017</strain>
    </source>
</reference>
<proteinExistence type="predicted"/>
<reference evidence="1 2" key="2">
    <citation type="submission" date="2019-08" db="EMBL/GenBank/DDBJ databases">
        <authorList>
            <person name="Henke P."/>
        </authorList>
    </citation>
    <scope>NUCLEOTIDE SEQUENCE [LARGE SCALE GENOMIC DNA]</scope>
    <source>
        <strain evidence="1">Phe10_nw2017</strain>
    </source>
</reference>
<dbReference type="SUPFAM" id="SSF52540">
    <property type="entry name" value="P-loop containing nucleoside triphosphate hydrolases"/>
    <property type="match status" value="1"/>
</dbReference>
<organism evidence="1 2">
    <name type="scientific">Planctomyces bekefii</name>
    <dbReference type="NCBI Taxonomy" id="1653850"/>
    <lineage>
        <taxon>Bacteria</taxon>
        <taxon>Pseudomonadati</taxon>
        <taxon>Planctomycetota</taxon>
        <taxon>Planctomycetia</taxon>
        <taxon>Planctomycetales</taxon>
        <taxon>Planctomycetaceae</taxon>
        <taxon>Planctomyces</taxon>
    </lineage>
</organism>
<dbReference type="EMBL" id="SRHE01000797">
    <property type="protein sequence ID" value="TWW08188.1"/>
    <property type="molecule type" value="Genomic_DNA"/>
</dbReference>
<evidence type="ECO:0008006" key="3">
    <source>
        <dbReference type="Google" id="ProtNLM"/>
    </source>
</evidence>
<gene>
    <name evidence="1" type="ORF">E3A20_26840</name>
</gene>
<sequence length="179" mass="20807">MEFKIERFVIRGLHQTRDYDIEIRNNRIVMVGVNGLGKTTVVNLLYLVLSRQWDRVLEYNFQSVSLTINQTEYTIKTEQDRETSDESVAIRLRSELARLVPREHFNSLSPSMFDYWASLAMNHGRDVLARELDRKTSIPSAVCRRFAASFSLEPKSFNKEMLATLDECLKQLALDCQIL</sequence>
<evidence type="ECO:0000313" key="2">
    <source>
        <dbReference type="Proteomes" id="UP000321083"/>
    </source>
</evidence>
<accession>A0A5C6M0R6</accession>
<protein>
    <recommendedName>
        <fullName evidence="3">AAA domain-containing protein</fullName>
    </recommendedName>
</protein>
<name>A0A5C6M0R6_9PLAN</name>
<evidence type="ECO:0000313" key="1">
    <source>
        <dbReference type="EMBL" id="TWW08188.1"/>
    </source>
</evidence>
<dbReference type="Gene3D" id="3.40.50.300">
    <property type="entry name" value="P-loop containing nucleotide triphosphate hydrolases"/>
    <property type="match status" value="1"/>
</dbReference>
<feature type="non-terminal residue" evidence="1">
    <location>
        <position position="179"/>
    </location>
</feature>
<comment type="caution">
    <text evidence="1">The sequence shown here is derived from an EMBL/GenBank/DDBJ whole genome shotgun (WGS) entry which is preliminary data.</text>
</comment>
<dbReference type="Proteomes" id="UP000321083">
    <property type="component" value="Unassembled WGS sequence"/>
</dbReference>
<keyword evidence="2" id="KW-1185">Reference proteome</keyword>